<dbReference type="HOGENOM" id="CLU_324287_0_0_1"/>
<dbReference type="KEGG" id="tet:TTHERM_01035720"/>
<evidence type="ECO:0000313" key="4">
    <source>
        <dbReference type="EMBL" id="EAS07509.2"/>
    </source>
</evidence>
<feature type="compositionally biased region" description="Polar residues" evidence="2">
    <location>
        <begin position="50"/>
        <end position="63"/>
    </location>
</feature>
<feature type="coiled-coil region" evidence="1">
    <location>
        <begin position="723"/>
        <end position="768"/>
    </location>
</feature>
<proteinExistence type="predicted"/>
<feature type="transmembrane region" description="Helical" evidence="3">
    <location>
        <begin position="695"/>
        <end position="717"/>
    </location>
</feature>
<dbReference type="EMBL" id="GG662225">
    <property type="protein sequence ID" value="EAS07509.2"/>
    <property type="molecule type" value="Genomic_DNA"/>
</dbReference>
<feature type="transmembrane region" description="Helical" evidence="3">
    <location>
        <begin position="390"/>
        <end position="414"/>
    </location>
</feature>
<dbReference type="Proteomes" id="UP000009168">
    <property type="component" value="Unassembled WGS sequence"/>
</dbReference>
<evidence type="ECO:0000313" key="5">
    <source>
        <dbReference type="Proteomes" id="UP000009168"/>
    </source>
</evidence>
<feature type="transmembrane region" description="Helical" evidence="3">
    <location>
        <begin position="257"/>
        <end position="278"/>
    </location>
</feature>
<dbReference type="RefSeq" id="XP_001027751.2">
    <property type="nucleotide sequence ID" value="XM_001027751.2"/>
</dbReference>
<feature type="transmembrane region" description="Helical" evidence="3">
    <location>
        <begin position="298"/>
        <end position="319"/>
    </location>
</feature>
<feature type="compositionally biased region" description="Low complexity" evidence="2">
    <location>
        <begin position="18"/>
        <end position="33"/>
    </location>
</feature>
<feature type="coiled-coil region" evidence="1">
    <location>
        <begin position="127"/>
        <end position="154"/>
    </location>
</feature>
<keyword evidence="3" id="KW-1133">Transmembrane helix</keyword>
<evidence type="ECO:0000256" key="1">
    <source>
        <dbReference type="SAM" id="Coils"/>
    </source>
</evidence>
<feature type="transmembrane region" description="Helical" evidence="3">
    <location>
        <begin position="566"/>
        <end position="589"/>
    </location>
</feature>
<dbReference type="GeneID" id="7837648"/>
<organism evidence="4 5">
    <name type="scientific">Tetrahymena thermophila (strain SB210)</name>
    <dbReference type="NCBI Taxonomy" id="312017"/>
    <lineage>
        <taxon>Eukaryota</taxon>
        <taxon>Sar</taxon>
        <taxon>Alveolata</taxon>
        <taxon>Ciliophora</taxon>
        <taxon>Intramacronucleata</taxon>
        <taxon>Oligohymenophorea</taxon>
        <taxon>Hymenostomatida</taxon>
        <taxon>Tetrahymenina</taxon>
        <taxon>Tetrahymenidae</taxon>
        <taxon>Tetrahymena</taxon>
    </lineage>
</organism>
<dbReference type="AlphaFoldDB" id="Q24I88"/>
<dbReference type="InParanoid" id="Q24I88"/>
<reference evidence="5" key="1">
    <citation type="journal article" date="2006" name="PLoS Biol.">
        <title>Macronuclear genome sequence of the ciliate Tetrahymena thermophila, a model eukaryote.</title>
        <authorList>
            <person name="Eisen J.A."/>
            <person name="Coyne R.S."/>
            <person name="Wu M."/>
            <person name="Wu D."/>
            <person name="Thiagarajan M."/>
            <person name="Wortman J.R."/>
            <person name="Badger J.H."/>
            <person name="Ren Q."/>
            <person name="Amedeo P."/>
            <person name="Jones K.M."/>
            <person name="Tallon L.J."/>
            <person name="Delcher A.L."/>
            <person name="Salzberg S.L."/>
            <person name="Silva J.C."/>
            <person name="Haas B.J."/>
            <person name="Majoros W.H."/>
            <person name="Farzad M."/>
            <person name="Carlton J.M."/>
            <person name="Smith R.K. Jr."/>
            <person name="Garg J."/>
            <person name="Pearlman R.E."/>
            <person name="Karrer K.M."/>
            <person name="Sun L."/>
            <person name="Manning G."/>
            <person name="Elde N.C."/>
            <person name="Turkewitz A.P."/>
            <person name="Asai D.J."/>
            <person name="Wilkes D.E."/>
            <person name="Wang Y."/>
            <person name="Cai H."/>
            <person name="Collins K."/>
            <person name="Stewart B.A."/>
            <person name="Lee S.R."/>
            <person name="Wilamowska K."/>
            <person name="Weinberg Z."/>
            <person name="Ruzzo W.L."/>
            <person name="Wloga D."/>
            <person name="Gaertig J."/>
            <person name="Frankel J."/>
            <person name="Tsao C.-C."/>
            <person name="Gorovsky M.A."/>
            <person name="Keeling P.J."/>
            <person name="Waller R.F."/>
            <person name="Patron N.J."/>
            <person name="Cherry J.M."/>
            <person name="Stover N.A."/>
            <person name="Krieger C.J."/>
            <person name="del Toro C."/>
            <person name="Ryder H.F."/>
            <person name="Williamson S.C."/>
            <person name="Barbeau R.A."/>
            <person name="Hamilton E.P."/>
            <person name="Orias E."/>
        </authorList>
    </citation>
    <scope>NUCLEOTIDE SEQUENCE [LARGE SCALE GENOMIC DNA]</scope>
    <source>
        <strain evidence="5">SB210</strain>
    </source>
</reference>
<feature type="transmembrane region" description="Helical" evidence="3">
    <location>
        <begin position="521"/>
        <end position="546"/>
    </location>
</feature>
<evidence type="ECO:0000256" key="3">
    <source>
        <dbReference type="SAM" id="Phobius"/>
    </source>
</evidence>
<feature type="transmembrane region" description="Helical" evidence="3">
    <location>
        <begin position="595"/>
        <end position="613"/>
    </location>
</feature>
<sequence>MSRQTKKKKQIHGKSSSEESSQSESSESQSSESESSESENSRQQRRGTQKKNTQVRKLTQRKPTQALRKQGTLTHIGKSGRSQEDIKDDDDFNLPQQRGGGRKQTQVRGSDTTAPEIKRSNQRGMTKIQAQNLISNLENELVLEKTKQEQLQKEKEEQDMLVRNEVQHLNQEKLLLLRKADQKKTHIQTIQKKLEEQKQNNVDIISTKKSKSTGGILSTLQSINQFFFDNYLLSSYCYQMANYFDNKVYEHFAFISYFYNSSLLAFFILLYLLINQIVSNHSNYSNISLFFSFTFDGNVPAFVLLCLLFLISQIIIAFIKFDKYKCKRVREVARYTSKINFFKLVISDYNWKIKNRTQLEKVQLAFQLRASFLLQIQSTRNKFQAKENDYSVYVFQFFGFVLSCGIVVAQILGIQFILQDGRTNIGSNQNLNMFIQSVICSAFCLIGSSLTQVFHSFEQLKGLFYKQLRYYLIQIIPCCYFLFVKTLVLFENKYSIPSFINVESFMGSNYSCPNEQLGYELIIFMLTYSLVAILYTYIQILVQYIFKKCKDRGRESKNSLAMKYFYYVRFRSCQQTIPFLIVFFLMICIIPLNPFIIIVNFFVFAFIFLHNFLQAKRFFLPQFDNFSSTMIKGMMIKLLAISLFLGLIYQIILFSLEYDLGFFVKNGNVVNCGPFERGQTGINKIWDNLGSFSEFLLVITWKPIILFLLALFILISISSANQIDEWQKQYQEKDNELKAIRRFYSKEVTNLEDKINYAQKNIENIVEEDVQQIQLESDNKPQRLSNGLISPDAEKIPMVRSIGHINGSAQNIGNGSLISTFIQNNKENDSLIQNLNQHNNNYHSRNGSMAFNIPQKQSTQYLTTTIGTPYSQINNNNKQDSPLKVNQLGNNSPSPIVVNTGPKSIFNSNLLKKN</sequence>
<evidence type="ECO:0000256" key="2">
    <source>
        <dbReference type="SAM" id="MobiDB-lite"/>
    </source>
</evidence>
<feature type="transmembrane region" description="Helical" evidence="3">
    <location>
        <begin position="469"/>
        <end position="490"/>
    </location>
</feature>
<feature type="compositionally biased region" description="Basic residues" evidence="2">
    <location>
        <begin position="1"/>
        <end position="12"/>
    </location>
</feature>
<accession>Q24I88</accession>
<feature type="compositionally biased region" description="Polar residues" evidence="2">
    <location>
        <begin position="103"/>
        <end position="113"/>
    </location>
</feature>
<protein>
    <submittedName>
        <fullName evidence="4">Transmembrane protein, putative</fullName>
    </submittedName>
</protein>
<gene>
    <name evidence="4" type="ORF">TTHERM_01035720</name>
</gene>
<feature type="transmembrane region" description="Helical" evidence="3">
    <location>
        <begin position="434"/>
        <end position="457"/>
    </location>
</feature>
<keyword evidence="3 4" id="KW-0812">Transmembrane</keyword>
<name>Q24I88_TETTS</name>
<feature type="transmembrane region" description="Helical" evidence="3">
    <location>
        <begin position="634"/>
        <end position="656"/>
    </location>
</feature>
<feature type="region of interest" description="Disordered" evidence="2">
    <location>
        <begin position="1"/>
        <end position="125"/>
    </location>
</feature>
<keyword evidence="3" id="KW-0472">Membrane</keyword>
<keyword evidence="1" id="KW-0175">Coiled coil</keyword>
<keyword evidence="5" id="KW-1185">Reference proteome</keyword>